<evidence type="ECO:0000313" key="2">
    <source>
        <dbReference type="Proteomes" id="UP001149954"/>
    </source>
</evidence>
<proteinExistence type="predicted"/>
<dbReference type="Proteomes" id="UP001149954">
    <property type="component" value="Unassembled WGS sequence"/>
</dbReference>
<dbReference type="OrthoDB" id="654211at2759"/>
<sequence length="77" mass="8357">MPCVECTQRERQCTYERLLGGEAPLPSTSQALLETPAESGTNDDAPMVAESSWDLGLATLYPSNREVVARRRGLGFG</sequence>
<reference evidence="1" key="2">
    <citation type="journal article" date="2023" name="IMA Fungus">
        <title>Comparative genomic study of the Penicillium genus elucidates a diverse pangenome and 15 lateral gene transfer events.</title>
        <authorList>
            <person name="Petersen C."/>
            <person name="Sorensen T."/>
            <person name="Nielsen M.R."/>
            <person name="Sondergaard T.E."/>
            <person name="Sorensen J.L."/>
            <person name="Fitzpatrick D.A."/>
            <person name="Frisvad J.C."/>
            <person name="Nielsen K.L."/>
        </authorList>
    </citation>
    <scope>NUCLEOTIDE SEQUENCE</scope>
    <source>
        <strain evidence="1">IBT 29495</strain>
    </source>
</reference>
<evidence type="ECO:0000313" key="1">
    <source>
        <dbReference type="EMBL" id="KAJ5513389.1"/>
    </source>
</evidence>
<name>A0A9W9Y1N1_9EURO</name>
<dbReference type="EMBL" id="JAPWDS010000002">
    <property type="protein sequence ID" value="KAJ5513389.1"/>
    <property type="molecule type" value="Genomic_DNA"/>
</dbReference>
<dbReference type="AlphaFoldDB" id="A0A9W9Y1N1"/>
<reference evidence="1" key="1">
    <citation type="submission" date="2022-12" db="EMBL/GenBank/DDBJ databases">
        <authorList>
            <person name="Petersen C."/>
        </authorList>
    </citation>
    <scope>NUCLEOTIDE SEQUENCE</scope>
    <source>
        <strain evidence="1">IBT 29495</strain>
    </source>
</reference>
<keyword evidence="2" id="KW-1185">Reference proteome</keyword>
<evidence type="ECO:0008006" key="3">
    <source>
        <dbReference type="Google" id="ProtNLM"/>
    </source>
</evidence>
<accession>A0A9W9Y1N1</accession>
<protein>
    <recommendedName>
        <fullName evidence="3">Zn(2)-C6 fungal-type domain-containing protein</fullName>
    </recommendedName>
</protein>
<organism evidence="1 2">
    <name type="scientific">Penicillium fimorum</name>
    <dbReference type="NCBI Taxonomy" id="1882269"/>
    <lineage>
        <taxon>Eukaryota</taxon>
        <taxon>Fungi</taxon>
        <taxon>Dikarya</taxon>
        <taxon>Ascomycota</taxon>
        <taxon>Pezizomycotina</taxon>
        <taxon>Eurotiomycetes</taxon>
        <taxon>Eurotiomycetidae</taxon>
        <taxon>Eurotiales</taxon>
        <taxon>Aspergillaceae</taxon>
        <taxon>Penicillium</taxon>
    </lineage>
</organism>
<gene>
    <name evidence="1" type="ORF">N7463_002941</name>
</gene>
<comment type="caution">
    <text evidence="1">The sequence shown here is derived from an EMBL/GenBank/DDBJ whole genome shotgun (WGS) entry which is preliminary data.</text>
</comment>